<evidence type="ECO:0000256" key="4">
    <source>
        <dbReference type="SAM" id="MobiDB-lite"/>
    </source>
</evidence>
<proteinExistence type="predicted"/>
<evidence type="ECO:0000259" key="5">
    <source>
        <dbReference type="PROSITE" id="PS50118"/>
    </source>
</evidence>
<keyword evidence="2 3" id="KW-0539">Nucleus</keyword>
<feature type="region of interest" description="Disordered" evidence="4">
    <location>
        <begin position="39"/>
        <end position="79"/>
    </location>
</feature>
<feature type="compositionally biased region" description="Polar residues" evidence="4">
    <location>
        <begin position="288"/>
        <end position="302"/>
    </location>
</feature>
<accession>A0AAV5AKR3</accession>
<keyword evidence="1 3" id="KW-0238">DNA-binding</keyword>
<feature type="region of interest" description="Disordered" evidence="4">
    <location>
        <begin position="478"/>
        <end position="511"/>
    </location>
</feature>
<feature type="domain" description="HMG box" evidence="5">
    <location>
        <begin position="80"/>
        <end position="149"/>
    </location>
</feature>
<keyword evidence="7" id="KW-1185">Reference proteome</keyword>
<dbReference type="Proteomes" id="UP001050691">
    <property type="component" value="Unassembled WGS sequence"/>
</dbReference>
<sequence length="638" mass="71110">MPPVRTESLNSAVQIEMPYLVPSRGITFAPNIAAETYNEPPELIVPPESTLFPSTDPSSNEFSSISRKSSHSKKRPDDWIPRPPNAFILFRSEFIKRQHVPGDVEANHGNLSKIIGLCWRNLPFSERDVWECKARIAMAEHKAKYPNYRFRPTHKDREPIHRRRVKEPPPPPDEQRCAEIANLLVCGMKGEVLANKVRELDAIRPQERMRMRFDEPVTPSTTVFKSDKEPSLEKVEDQAKRDEGEKETLKEKRRRSSSAPVPEAVTVESEDTKFIPHTPGRQSRRARTVSTTPRNRAASSSPVKKRLGRNRGYSLRIDTANDGGGETDHHKEDDETSHAVYVGVFPTSKKTKQGPSVKEVDDDLSPSELSQEAAGAQDGPREIVEQTGILSPPFTPSDDVFSSVESYSWTQAANALEQTTWTPDTPPTSGQTSWTPHTPNLQNLYLDSPLNSPNSNSPFMSAQPIYMPYTTPLTPAEQYSSAQYPQSPYPPPTPTSPDFTTTTTVTTSTHAPIPRQPYIDIPNLTSDFFNNELLQEHIYNYAAEFGCGEFDTSAEPFNAATSVYDSGENLIFTPEVQNTLRSAAADLQLYRSSAVLINNTHSPHNNHIINISGDNHSADIKSRPLGDDTGAQPLPVAY</sequence>
<feature type="compositionally biased region" description="Low complexity" evidence="4">
    <location>
        <begin position="443"/>
        <end position="457"/>
    </location>
</feature>
<reference evidence="6" key="1">
    <citation type="submission" date="2021-10" db="EMBL/GenBank/DDBJ databases">
        <title>De novo Genome Assembly of Clathrus columnatus (Basidiomycota, Fungi) Using Illumina and Nanopore Sequence Data.</title>
        <authorList>
            <person name="Ogiso-Tanaka E."/>
            <person name="Itagaki H."/>
            <person name="Hosoya T."/>
            <person name="Hosaka K."/>
        </authorList>
    </citation>
    <scope>NUCLEOTIDE SEQUENCE</scope>
    <source>
        <strain evidence="6">MO-923</strain>
    </source>
</reference>
<feature type="region of interest" description="Disordered" evidence="4">
    <location>
        <begin position="619"/>
        <end position="638"/>
    </location>
</feature>
<dbReference type="InterPro" id="IPR036910">
    <property type="entry name" value="HMG_box_dom_sf"/>
</dbReference>
<organism evidence="6 7">
    <name type="scientific">Clathrus columnatus</name>
    <dbReference type="NCBI Taxonomy" id="1419009"/>
    <lineage>
        <taxon>Eukaryota</taxon>
        <taxon>Fungi</taxon>
        <taxon>Dikarya</taxon>
        <taxon>Basidiomycota</taxon>
        <taxon>Agaricomycotina</taxon>
        <taxon>Agaricomycetes</taxon>
        <taxon>Phallomycetidae</taxon>
        <taxon>Phallales</taxon>
        <taxon>Clathraceae</taxon>
        <taxon>Clathrus</taxon>
    </lineage>
</organism>
<evidence type="ECO:0000313" key="7">
    <source>
        <dbReference type="Proteomes" id="UP001050691"/>
    </source>
</evidence>
<feature type="DNA-binding region" description="HMG box" evidence="3">
    <location>
        <begin position="80"/>
        <end position="149"/>
    </location>
</feature>
<dbReference type="SUPFAM" id="SSF47095">
    <property type="entry name" value="HMG-box"/>
    <property type="match status" value="1"/>
</dbReference>
<gene>
    <name evidence="6" type="ORF">Clacol_009533</name>
</gene>
<dbReference type="PANTHER" id="PTHR45789:SF2">
    <property type="entry name" value="FI18025P1"/>
    <property type="match status" value="1"/>
</dbReference>
<feature type="compositionally biased region" description="Basic and acidic residues" evidence="4">
    <location>
        <begin position="326"/>
        <end position="337"/>
    </location>
</feature>
<dbReference type="GO" id="GO:0005634">
    <property type="term" value="C:nucleus"/>
    <property type="evidence" value="ECO:0007669"/>
    <property type="project" value="UniProtKB-UniRule"/>
</dbReference>
<dbReference type="CDD" id="cd01389">
    <property type="entry name" value="HMG-box_ROX1-like"/>
    <property type="match status" value="1"/>
</dbReference>
<dbReference type="GO" id="GO:0000978">
    <property type="term" value="F:RNA polymerase II cis-regulatory region sequence-specific DNA binding"/>
    <property type="evidence" value="ECO:0007669"/>
    <property type="project" value="TreeGrafter"/>
</dbReference>
<feature type="region of interest" description="Disordered" evidence="4">
    <location>
        <begin position="212"/>
        <end position="381"/>
    </location>
</feature>
<dbReference type="SMART" id="SM00398">
    <property type="entry name" value="HMG"/>
    <property type="match status" value="1"/>
</dbReference>
<protein>
    <recommendedName>
        <fullName evidence="5">HMG box domain-containing protein</fullName>
    </recommendedName>
</protein>
<feature type="region of interest" description="Disordered" evidence="4">
    <location>
        <begin position="418"/>
        <end position="457"/>
    </location>
</feature>
<feature type="compositionally biased region" description="Low complexity" evidence="4">
    <location>
        <begin position="496"/>
        <end position="511"/>
    </location>
</feature>
<comment type="caution">
    <text evidence="6">The sequence shown here is derived from an EMBL/GenBank/DDBJ whole genome shotgun (WGS) entry which is preliminary data.</text>
</comment>
<dbReference type="PANTHER" id="PTHR45789">
    <property type="entry name" value="FI18025P1"/>
    <property type="match status" value="1"/>
</dbReference>
<dbReference type="Gene3D" id="1.10.30.10">
    <property type="entry name" value="High mobility group box domain"/>
    <property type="match status" value="1"/>
</dbReference>
<feature type="compositionally biased region" description="Polar residues" evidence="4">
    <location>
        <begin position="418"/>
        <end position="442"/>
    </location>
</feature>
<dbReference type="PROSITE" id="PS50118">
    <property type="entry name" value="HMG_BOX_2"/>
    <property type="match status" value="1"/>
</dbReference>
<evidence type="ECO:0000313" key="6">
    <source>
        <dbReference type="EMBL" id="GJJ15257.1"/>
    </source>
</evidence>
<dbReference type="InterPro" id="IPR009071">
    <property type="entry name" value="HMG_box_dom"/>
</dbReference>
<dbReference type="AlphaFoldDB" id="A0AAV5AKR3"/>
<feature type="compositionally biased region" description="Basic and acidic residues" evidence="4">
    <location>
        <begin position="225"/>
        <end position="250"/>
    </location>
</feature>
<evidence type="ECO:0000256" key="3">
    <source>
        <dbReference type="PROSITE-ProRule" id="PRU00267"/>
    </source>
</evidence>
<evidence type="ECO:0000256" key="1">
    <source>
        <dbReference type="ARBA" id="ARBA00023125"/>
    </source>
</evidence>
<dbReference type="GO" id="GO:0000981">
    <property type="term" value="F:DNA-binding transcription factor activity, RNA polymerase II-specific"/>
    <property type="evidence" value="ECO:0007669"/>
    <property type="project" value="TreeGrafter"/>
</dbReference>
<dbReference type="InterPro" id="IPR051356">
    <property type="entry name" value="SOX/SOX-like_TF"/>
</dbReference>
<evidence type="ECO:0000256" key="2">
    <source>
        <dbReference type="ARBA" id="ARBA00023242"/>
    </source>
</evidence>
<dbReference type="EMBL" id="BPWL01000010">
    <property type="protein sequence ID" value="GJJ15257.1"/>
    <property type="molecule type" value="Genomic_DNA"/>
</dbReference>
<name>A0AAV5AKR3_9AGAM</name>
<dbReference type="Pfam" id="PF00505">
    <property type="entry name" value="HMG_box"/>
    <property type="match status" value="1"/>
</dbReference>
<feature type="compositionally biased region" description="Polar residues" evidence="4">
    <location>
        <begin position="51"/>
        <end position="62"/>
    </location>
</feature>